<accession>A0A6C0H7R7</accession>
<evidence type="ECO:0000313" key="1">
    <source>
        <dbReference type="EMBL" id="QHT76437.1"/>
    </source>
</evidence>
<organism evidence="1">
    <name type="scientific">viral metagenome</name>
    <dbReference type="NCBI Taxonomy" id="1070528"/>
    <lineage>
        <taxon>unclassified sequences</taxon>
        <taxon>metagenomes</taxon>
        <taxon>organismal metagenomes</taxon>
    </lineage>
</organism>
<protein>
    <submittedName>
        <fullName evidence="1">Uncharacterized protein</fullName>
    </submittedName>
</protein>
<name>A0A6C0H7R7_9ZZZZ</name>
<dbReference type="EMBL" id="MN739896">
    <property type="protein sequence ID" value="QHT76437.1"/>
    <property type="molecule type" value="Genomic_DNA"/>
</dbReference>
<proteinExistence type="predicted"/>
<dbReference type="AlphaFoldDB" id="A0A6C0H7R7"/>
<reference evidence="1" key="1">
    <citation type="journal article" date="2020" name="Nature">
        <title>Giant virus diversity and host interactions through global metagenomics.</title>
        <authorList>
            <person name="Schulz F."/>
            <person name="Roux S."/>
            <person name="Paez-Espino D."/>
            <person name="Jungbluth S."/>
            <person name="Walsh D.A."/>
            <person name="Denef V.J."/>
            <person name="McMahon K.D."/>
            <person name="Konstantinidis K.T."/>
            <person name="Eloe-Fadrosh E.A."/>
            <person name="Kyrpides N.C."/>
            <person name="Woyke T."/>
        </authorList>
    </citation>
    <scope>NUCLEOTIDE SEQUENCE</scope>
    <source>
        <strain evidence="1">GVMAG-M-3300023179-82</strain>
    </source>
</reference>
<sequence>MIQIISSITQLKELVSYLFHSKYFNEINISDDLFINNINSIKLQYIDYDNMHK</sequence>